<evidence type="ECO:0000313" key="1">
    <source>
        <dbReference type="EMBL" id="MCV2885905.1"/>
    </source>
</evidence>
<gene>
    <name evidence="1" type="ORF">OE749_14495</name>
</gene>
<sequence>MSCLTRKLQQSITRYLQRHDELVRTDSPENVRGKLINQGLCPSDVTQDQIRLIMQNVRAN</sequence>
<dbReference type="RefSeq" id="WP_263713182.1">
    <property type="nucleotide sequence ID" value="NZ_JAOWKX010000007.1"/>
</dbReference>
<protein>
    <submittedName>
        <fullName evidence="1">Uncharacterized protein</fullName>
    </submittedName>
</protein>
<evidence type="ECO:0000313" key="2">
    <source>
        <dbReference type="Proteomes" id="UP001652504"/>
    </source>
</evidence>
<dbReference type="Proteomes" id="UP001652504">
    <property type="component" value="Unassembled WGS sequence"/>
</dbReference>
<comment type="caution">
    <text evidence="1">The sequence shown here is derived from an EMBL/GenBank/DDBJ whole genome shotgun (WGS) entry which is preliminary data.</text>
</comment>
<proteinExistence type="predicted"/>
<reference evidence="1 2" key="1">
    <citation type="submission" date="2022-10" db="EMBL/GenBank/DDBJ databases">
        <title>Aestuariibacter sp. AA17 isolated from Montipora capitata coral fragment.</title>
        <authorList>
            <person name="Emsley S.A."/>
            <person name="Pfannmuller K.M."/>
            <person name="Loughran R.M."/>
            <person name="Shlafstein M."/>
            <person name="Papke E."/>
            <person name="Saw J.H."/>
            <person name="Ushijima B."/>
            <person name="Videau P."/>
        </authorList>
    </citation>
    <scope>NUCLEOTIDE SEQUENCE [LARGE SCALE GENOMIC DNA]</scope>
    <source>
        <strain evidence="1 2">AA17</strain>
    </source>
</reference>
<keyword evidence="2" id="KW-1185">Reference proteome</keyword>
<organism evidence="1 2">
    <name type="scientific">Fluctibacter corallii</name>
    <dbReference type="NCBI Taxonomy" id="2984329"/>
    <lineage>
        <taxon>Bacteria</taxon>
        <taxon>Pseudomonadati</taxon>
        <taxon>Pseudomonadota</taxon>
        <taxon>Gammaproteobacteria</taxon>
        <taxon>Alteromonadales</taxon>
        <taxon>Alteromonadaceae</taxon>
        <taxon>Fluctibacter</taxon>
    </lineage>
</organism>
<dbReference type="EMBL" id="JAOWKX010000007">
    <property type="protein sequence ID" value="MCV2885905.1"/>
    <property type="molecule type" value="Genomic_DNA"/>
</dbReference>
<name>A0ABT3ABD6_9ALTE</name>
<accession>A0ABT3ABD6</accession>